<dbReference type="STRING" id="1036612.A0A1L9TT55"/>
<keyword evidence="9" id="KW-1185">Reference proteome</keyword>
<dbReference type="InterPro" id="IPR050121">
    <property type="entry name" value="Cytochrome_P450_monoxygenase"/>
</dbReference>
<evidence type="ECO:0000256" key="7">
    <source>
        <dbReference type="PIRSR" id="PIRSR602403-1"/>
    </source>
</evidence>
<gene>
    <name evidence="8" type="ORF">ASPSYDRAFT_55451</name>
</gene>
<dbReference type="GO" id="GO:0016705">
    <property type="term" value="F:oxidoreductase activity, acting on paired donors, with incorporation or reduction of molecular oxygen"/>
    <property type="evidence" value="ECO:0007669"/>
    <property type="project" value="InterPro"/>
</dbReference>
<dbReference type="Proteomes" id="UP000184356">
    <property type="component" value="Unassembled WGS sequence"/>
</dbReference>
<keyword evidence="3 7" id="KW-0349">Heme</keyword>
<dbReference type="GO" id="GO:0005506">
    <property type="term" value="F:iron ion binding"/>
    <property type="evidence" value="ECO:0007669"/>
    <property type="project" value="InterPro"/>
</dbReference>
<dbReference type="SUPFAM" id="SSF48264">
    <property type="entry name" value="Cytochrome P450"/>
    <property type="match status" value="1"/>
</dbReference>
<evidence type="ECO:0000256" key="4">
    <source>
        <dbReference type="ARBA" id="ARBA00022723"/>
    </source>
</evidence>
<name>A0A1L9TT55_9EURO</name>
<dbReference type="GO" id="GO:0004497">
    <property type="term" value="F:monooxygenase activity"/>
    <property type="evidence" value="ECO:0007669"/>
    <property type="project" value="InterPro"/>
</dbReference>
<dbReference type="PRINTS" id="PR00465">
    <property type="entry name" value="EP450IV"/>
</dbReference>
<dbReference type="AlphaFoldDB" id="A0A1L9TT55"/>
<organism evidence="8 9">
    <name type="scientific">Aspergillus sydowii CBS 593.65</name>
    <dbReference type="NCBI Taxonomy" id="1036612"/>
    <lineage>
        <taxon>Eukaryota</taxon>
        <taxon>Fungi</taxon>
        <taxon>Dikarya</taxon>
        <taxon>Ascomycota</taxon>
        <taxon>Pezizomycotina</taxon>
        <taxon>Eurotiomycetes</taxon>
        <taxon>Eurotiomycetidae</taxon>
        <taxon>Eurotiales</taxon>
        <taxon>Aspergillaceae</taxon>
        <taxon>Aspergillus</taxon>
        <taxon>Aspergillus subgen. Nidulantes</taxon>
    </lineage>
</organism>
<evidence type="ECO:0000256" key="5">
    <source>
        <dbReference type="ARBA" id="ARBA00023002"/>
    </source>
</evidence>
<dbReference type="GO" id="GO:0020037">
    <property type="term" value="F:heme binding"/>
    <property type="evidence" value="ECO:0007669"/>
    <property type="project" value="InterPro"/>
</dbReference>
<reference evidence="9" key="1">
    <citation type="journal article" date="2017" name="Genome Biol.">
        <title>Comparative genomics reveals high biological diversity and specific adaptations in the industrially and medically important fungal genus Aspergillus.</title>
        <authorList>
            <person name="de Vries R.P."/>
            <person name="Riley R."/>
            <person name="Wiebenga A."/>
            <person name="Aguilar-Osorio G."/>
            <person name="Amillis S."/>
            <person name="Uchima C.A."/>
            <person name="Anderluh G."/>
            <person name="Asadollahi M."/>
            <person name="Askin M."/>
            <person name="Barry K."/>
            <person name="Battaglia E."/>
            <person name="Bayram O."/>
            <person name="Benocci T."/>
            <person name="Braus-Stromeyer S.A."/>
            <person name="Caldana C."/>
            <person name="Canovas D."/>
            <person name="Cerqueira G.C."/>
            <person name="Chen F."/>
            <person name="Chen W."/>
            <person name="Choi C."/>
            <person name="Clum A."/>
            <person name="Dos Santos R.A."/>
            <person name="Damasio A.R."/>
            <person name="Diallinas G."/>
            <person name="Emri T."/>
            <person name="Fekete E."/>
            <person name="Flipphi M."/>
            <person name="Freyberg S."/>
            <person name="Gallo A."/>
            <person name="Gournas C."/>
            <person name="Habgood R."/>
            <person name="Hainaut M."/>
            <person name="Harispe M.L."/>
            <person name="Henrissat B."/>
            <person name="Hilden K.S."/>
            <person name="Hope R."/>
            <person name="Hossain A."/>
            <person name="Karabika E."/>
            <person name="Karaffa L."/>
            <person name="Karanyi Z."/>
            <person name="Krasevec N."/>
            <person name="Kuo A."/>
            <person name="Kusch H."/>
            <person name="LaButti K."/>
            <person name="Lagendijk E.L."/>
            <person name="Lapidus A."/>
            <person name="Levasseur A."/>
            <person name="Lindquist E."/>
            <person name="Lipzen A."/>
            <person name="Logrieco A.F."/>
            <person name="MacCabe A."/>
            <person name="Maekelae M.R."/>
            <person name="Malavazi I."/>
            <person name="Melin P."/>
            <person name="Meyer V."/>
            <person name="Mielnichuk N."/>
            <person name="Miskei M."/>
            <person name="Molnar A.P."/>
            <person name="Mule G."/>
            <person name="Ngan C.Y."/>
            <person name="Orejas M."/>
            <person name="Orosz E."/>
            <person name="Ouedraogo J.P."/>
            <person name="Overkamp K.M."/>
            <person name="Park H.-S."/>
            <person name="Perrone G."/>
            <person name="Piumi F."/>
            <person name="Punt P.J."/>
            <person name="Ram A.F."/>
            <person name="Ramon A."/>
            <person name="Rauscher S."/>
            <person name="Record E."/>
            <person name="Riano-Pachon D.M."/>
            <person name="Robert V."/>
            <person name="Roehrig J."/>
            <person name="Ruller R."/>
            <person name="Salamov A."/>
            <person name="Salih N.S."/>
            <person name="Samson R.A."/>
            <person name="Sandor E."/>
            <person name="Sanguinetti M."/>
            <person name="Schuetze T."/>
            <person name="Sepcic K."/>
            <person name="Shelest E."/>
            <person name="Sherlock G."/>
            <person name="Sophianopoulou V."/>
            <person name="Squina F.M."/>
            <person name="Sun H."/>
            <person name="Susca A."/>
            <person name="Todd R.B."/>
            <person name="Tsang A."/>
            <person name="Unkles S.E."/>
            <person name="van de Wiele N."/>
            <person name="van Rossen-Uffink D."/>
            <person name="Oliveira J.V."/>
            <person name="Vesth T.C."/>
            <person name="Visser J."/>
            <person name="Yu J.-H."/>
            <person name="Zhou M."/>
            <person name="Andersen M.R."/>
            <person name="Archer D.B."/>
            <person name="Baker S.E."/>
            <person name="Benoit I."/>
            <person name="Brakhage A.A."/>
            <person name="Braus G.H."/>
            <person name="Fischer R."/>
            <person name="Frisvad J.C."/>
            <person name="Goldman G.H."/>
            <person name="Houbraken J."/>
            <person name="Oakley B."/>
            <person name="Pocsi I."/>
            <person name="Scazzocchio C."/>
            <person name="Seiboth B."/>
            <person name="vanKuyk P.A."/>
            <person name="Wortman J."/>
            <person name="Dyer P.S."/>
            <person name="Grigoriev I.V."/>
        </authorList>
    </citation>
    <scope>NUCLEOTIDE SEQUENCE [LARGE SCALE GENOMIC DNA]</scope>
    <source>
        <strain evidence="9">CBS 593.65</strain>
    </source>
</reference>
<dbReference type="RefSeq" id="XP_040706433.1">
    <property type="nucleotide sequence ID" value="XM_040849040.1"/>
</dbReference>
<dbReference type="OrthoDB" id="1470350at2759"/>
<dbReference type="EMBL" id="KV878583">
    <property type="protein sequence ID" value="OJJ62627.1"/>
    <property type="molecule type" value="Genomic_DNA"/>
</dbReference>
<evidence type="ECO:0000256" key="3">
    <source>
        <dbReference type="ARBA" id="ARBA00022617"/>
    </source>
</evidence>
<dbReference type="InterPro" id="IPR002403">
    <property type="entry name" value="Cyt_P450_E_grp-IV"/>
</dbReference>
<dbReference type="Pfam" id="PF00067">
    <property type="entry name" value="p450"/>
    <property type="match status" value="1"/>
</dbReference>
<dbReference type="GO" id="GO:0044550">
    <property type="term" value="P:secondary metabolite biosynthetic process"/>
    <property type="evidence" value="ECO:0007669"/>
    <property type="project" value="UniProtKB-ARBA"/>
</dbReference>
<keyword evidence="4 7" id="KW-0479">Metal-binding</keyword>
<dbReference type="InterPro" id="IPR036396">
    <property type="entry name" value="Cyt_P450_sf"/>
</dbReference>
<dbReference type="PANTHER" id="PTHR24305">
    <property type="entry name" value="CYTOCHROME P450"/>
    <property type="match status" value="1"/>
</dbReference>
<proteinExistence type="inferred from homology"/>
<dbReference type="Gene3D" id="1.10.630.10">
    <property type="entry name" value="Cytochrome P450"/>
    <property type="match status" value="1"/>
</dbReference>
<evidence type="ECO:0000313" key="8">
    <source>
        <dbReference type="EMBL" id="OJJ62627.1"/>
    </source>
</evidence>
<evidence type="ECO:0008006" key="10">
    <source>
        <dbReference type="Google" id="ProtNLM"/>
    </source>
</evidence>
<evidence type="ECO:0000256" key="1">
    <source>
        <dbReference type="ARBA" id="ARBA00001971"/>
    </source>
</evidence>
<protein>
    <recommendedName>
        <fullName evidence="10">Cytochrome P450</fullName>
    </recommendedName>
</protein>
<dbReference type="PRINTS" id="PR00385">
    <property type="entry name" value="P450"/>
</dbReference>
<comment type="cofactor">
    <cofactor evidence="1 7">
        <name>heme</name>
        <dbReference type="ChEBI" id="CHEBI:30413"/>
    </cofactor>
</comment>
<comment type="similarity">
    <text evidence="2">Belongs to the cytochrome P450 family.</text>
</comment>
<evidence type="ECO:0000313" key="9">
    <source>
        <dbReference type="Proteomes" id="UP000184356"/>
    </source>
</evidence>
<keyword evidence="5" id="KW-0560">Oxidoreductase</keyword>
<dbReference type="PANTHER" id="PTHR24305:SF96">
    <property type="entry name" value="CYTOCHROME P450 MONOOXYGENASE STCB-RELATED"/>
    <property type="match status" value="1"/>
</dbReference>
<sequence length="358" mass="40102">MIRRFHPGEVAVSDISAVREIHWVGGKYMKSPWYQTLTPKGVQNLFNTNKPQFHSGNRRLLSMPMSDTTLRVVEPLADSRIQFTIHRMKDDMEQAGWILITSDIIGELSFGQSLGLLEIGTVSGGHRMVQYANEAIARYKKQLVTNAEKPKGSLFTRLYNATADELTVAEIRDEAISYIIAGSDTTATSLTYLVWAVCHNPNTRQLTFLGQVINEALRLYAAAPSVLPRVMPSGGRILAGHFVPEGTTISNQAYSLHRDPTIFPDPTRFNPCRWETPTKMMKDAFMPFGGGSRSSVPICIGLHLALQEIRLATSYFFRAFPRAEVFHGNSTEEDMDQVIHFLMAPKGKRCLIRWLGPS</sequence>
<evidence type="ECO:0000256" key="6">
    <source>
        <dbReference type="ARBA" id="ARBA00023004"/>
    </source>
</evidence>
<feature type="binding site" description="axial binding residue" evidence="7">
    <location>
        <position position="299"/>
    </location>
    <ligand>
        <name>heme</name>
        <dbReference type="ChEBI" id="CHEBI:30413"/>
    </ligand>
    <ligandPart>
        <name>Fe</name>
        <dbReference type="ChEBI" id="CHEBI:18248"/>
    </ligandPart>
</feature>
<evidence type="ECO:0000256" key="2">
    <source>
        <dbReference type="ARBA" id="ARBA00010617"/>
    </source>
</evidence>
<dbReference type="VEuPathDB" id="FungiDB:ASPSYDRAFT_55451"/>
<dbReference type="InterPro" id="IPR001128">
    <property type="entry name" value="Cyt_P450"/>
</dbReference>
<keyword evidence="6 7" id="KW-0408">Iron</keyword>
<accession>A0A1L9TT55</accession>
<dbReference type="GeneID" id="63765113"/>